<dbReference type="PROSITE" id="PS01124">
    <property type="entry name" value="HTH_ARAC_FAMILY_2"/>
    <property type="match status" value="1"/>
</dbReference>
<name>A0ABQ1F0Y7_9BACL</name>
<evidence type="ECO:0000259" key="4">
    <source>
        <dbReference type="PROSITE" id="PS01124"/>
    </source>
</evidence>
<keyword evidence="6" id="KW-1185">Reference proteome</keyword>
<dbReference type="SUPFAM" id="SSF46689">
    <property type="entry name" value="Homeodomain-like"/>
    <property type="match status" value="1"/>
</dbReference>
<protein>
    <recommendedName>
        <fullName evidence="4">HTH araC/xylS-type domain-containing protein</fullName>
    </recommendedName>
</protein>
<accession>A0ABQ1F0Y7</accession>
<keyword evidence="3" id="KW-0804">Transcription</keyword>
<organism evidence="5 6">
    <name type="scientific">Paenibacillus marchantiophytorum</name>
    <dbReference type="NCBI Taxonomy" id="1619310"/>
    <lineage>
        <taxon>Bacteria</taxon>
        <taxon>Bacillati</taxon>
        <taxon>Bacillota</taxon>
        <taxon>Bacilli</taxon>
        <taxon>Bacillales</taxon>
        <taxon>Paenibacillaceae</taxon>
        <taxon>Paenibacillus</taxon>
    </lineage>
</organism>
<dbReference type="Pfam" id="PF12833">
    <property type="entry name" value="HTH_18"/>
    <property type="match status" value="1"/>
</dbReference>
<dbReference type="RefSeq" id="WP_189015619.1">
    <property type="nucleotide sequence ID" value="NZ_BMHE01000029.1"/>
</dbReference>
<dbReference type="InterPro" id="IPR018062">
    <property type="entry name" value="HTH_AraC-typ_CS"/>
</dbReference>
<proteinExistence type="predicted"/>
<evidence type="ECO:0000313" key="6">
    <source>
        <dbReference type="Proteomes" id="UP000615455"/>
    </source>
</evidence>
<dbReference type="InterPro" id="IPR003313">
    <property type="entry name" value="AraC-bd"/>
</dbReference>
<dbReference type="Pfam" id="PF02311">
    <property type="entry name" value="AraC_binding"/>
    <property type="match status" value="1"/>
</dbReference>
<gene>
    <name evidence="5" type="ORF">GCM10008018_47260</name>
</gene>
<evidence type="ECO:0000256" key="2">
    <source>
        <dbReference type="ARBA" id="ARBA00023125"/>
    </source>
</evidence>
<reference evidence="6" key="1">
    <citation type="journal article" date="2019" name="Int. J. Syst. Evol. Microbiol.">
        <title>The Global Catalogue of Microorganisms (GCM) 10K type strain sequencing project: providing services to taxonomists for standard genome sequencing and annotation.</title>
        <authorList>
            <consortium name="The Broad Institute Genomics Platform"/>
            <consortium name="The Broad Institute Genome Sequencing Center for Infectious Disease"/>
            <person name="Wu L."/>
            <person name="Ma J."/>
        </authorList>
    </citation>
    <scope>NUCLEOTIDE SEQUENCE [LARGE SCALE GENOMIC DNA]</scope>
    <source>
        <strain evidence="6">CGMCC 1.15043</strain>
    </source>
</reference>
<dbReference type="PANTHER" id="PTHR43280">
    <property type="entry name" value="ARAC-FAMILY TRANSCRIPTIONAL REGULATOR"/>
    <property type="match status" value="1"/>
</dbReference>
<dbReference type="Gene3D" id="1.10.10.60">
    <property type="entry name" value="Homeodomain-like"/>
    <property type="match status" value="1"/>
</dbReference>
<dbReference type="InterPro" id="IPR020449">
    <property type="entry name" value="Tscrpt_reg_AraC-type_HTH"/>
</dbReference>
<feature type="domain" description="HTH araC/xylS-type" evidence="4">
    <location>
        <begin position="164"/>
        <end position="262"/>
    </location>
</feature>
<comment type="caution">
    <text evidence="5">The sequence shown here is derived from an EMBL/GenBank/DDBJ whole genome shotgun (WGS) entry which is preliminary data.</text>
</comment>
<dbReference type="SMART" id="SM00342">
    <property type="entry name" value="HTH_ARAC"/>
    <property type="match status" value="1"/>
</dbReference>
<dbReference type="SUPFAM" id="SSF51215">
    <property type="entry name" value="Regulatory protein AraC"/>
    <property type="match status" value="1"/>
</dbReference>
<dbReference type="PROSITE" id="PS00041">
    <property type="entry name" value="HTH_ARAC_FAMILY_1"/>
    <property type="match status" value="1"/>
</dbReference>
<keyword evidence="1" id="KW-0805">Transcription regulation</keyword>
<evidence type="ECO:0000256" key="3">
    <source>
        <dbReference type="ARBA" id="ARBA00023163"/>
    </source>
</evidence>
<evidence type="ECO:0000313" key="5">
    <source>
        <dbReference type="EMBL" id="GFZ95417.1"/>
    </source>
</evidence>
<keyword evidence="2" id="KW-0238">DNA-binding</keyword>
<dbReference type="PRINTS" id="PR00032">
    <property type="entry name" value="HTHARAC"/>
</dbReference>
<sequence length="269" mass="31190">METELLTCGYSFHMEPFNVSTKSGLKYYLFRLQSEGTSEALINGHYQRIEAGHMLLFQPGDPYELRIEYDSNQPESKIASGDYYIFCNGSWIDAWWKRTPKQTCTRIDLDARLISLWRQLILEKRRMEEENTELSGYLLQALCLYLERAMTETVTLQGRPFTGTRMKRFIEAHATVTFKVDDVASHVGLSVSRAVHLFKEYFDKTMIQYALEVRLSSAVERMHDSSMSLEQIALSCGFGSYAYFHRAFKQRFGQSPKLFRQNGQLKTGN</sequence>
<dbReference type="InterPro" id="IPR009057">
    <property type="entry name" value="Homeodomain-like_sf"/>
</dbReference>
<dbReference type="EMBL" id="BMHE01000029">
    <property type="protein sequence ID" value="GFZ95417.1"/>
    <property type="molecule type" value="Genomic_DNA"/>
</dbReference>
<dbReference type="InterPro" id="IPR018060">
    <property type="entry name" value="HTH_AraC"/>
</dbReference>
<dbReference type="Proteomes" id="UP000615455">
    <property type="component" value="Unassembled WGS sequence"/>
</dbReference>
<dbReference type="InterPro" id="IPR037923">
    <property type="entry name" value="HTH-like"/>
</dbReference>
<evidence type="ECO:0000256" key="1">
    <source>
        <dbReference type="ARBA" id="ARBA00023015"/>
    </source>
</evidence>
<dbReference type="PANTHER" id="PTHR43280:SF2">
    <property type="entry name" value="HTH-TYPE TRANSCRIPTIONAL REGULATOR EXSA"/>
    <property type="match status" value="1"/>
</dbReference>